<gene>
    <name evidence="1" type="ORF">JCM9140_1805</name>
</gene>
<keyword evidence="2" id="KW-1185">Reference proteome</keyword>
<reference evidence="1" key="1">
    <citation type="journal article" date="2014" name="Genome Announc.">
        <title>Draft Genome Sequences of Three Alkaliphilic Bacillus Strains, Bacillus wakoensis JCM 9140T, Bacillus akibai JCM 9157T, and Bacillus hemicellulosilyticus JCM 9152T.</title>
        <authorList>
            <person name="Yuki M."/>
            <person name="Oshima K."/>
            <person name="Suda W."/>
            <person name="Oshida Y."/>
            <person name="Kitamura K."/>
            <person name="Iida T."/>
            <person name="Hattori M."/>
            <person name="Ohkuma M."/>
        </authorList>
    </citation>
    <scope>NUCLEOTIDE SEQUENCE [LARGE SCALE GENOMIC DNA]</scope>
    <source>
        <strain evidence="1">JCM 9140</strain>
    </source>
</reference>
<comment type="caution">
    <text evidence="1">The sequence shown here is derived from an EMBL/GenBank/DDBJ whole genome shotgun (WGS) entry which is preliminary data.</text>
</comment>
<protein>
    <submittedName>
        <fullName evidence="1">Uncharacterized protein</fullName>
    </submittedName>
</protein>
<evidence type="ECO:0000313" key="1">
    <source>
        <dbReference type="EMBL" id="GAE25789.1"/>
    </source>
</evidence>
<evidence type="ECO:0000313" key="2">
    <source>
        <dbReference type="Proteomes" id="UP000018890"/>
    </source>
</evidence>
<dbReference type="AlphaFoldDB" id="W4Q340"/>
<organism evidence="1 2">
    <name type="scientific">Halalkalibacter wakoensis JCM 9140</name>
    <dbReference type="NCBI Taxonomy" id="1236970"/>
    <lineage>
        <taxon>Bacteria</taxon>
        <taxon>Bacillati</taxon>
        <taxon>Bacillota</taxon>
        <taxon>Bacilli</taxon>
        <taxon>Bacillales</taxon>
        <taxon>Bacillaceae</taxon>
        <taxon>Halalkalibacter</taxon>
    </lineage>
</organism>
<proteinExistence type="predicted"/>
<accession>W4Q340</accession>
<sequence length="55" mass="6399">MYVDSFQLISNQESMTLSPDMGNYDLVVPKDNMLHQMNELINFSFILLTRAIKEC</sequence>
<dbReference type="EMBL" id="BAUT01000014">
    <property type="protein sequence ID" value="GAE25789.1"/>
    <property type="molecule type" value="Genomic_DNA"/>
</dbReference>
<dbReference type="Proteomes" id="UP000018890">
    <property type="component" value="Unassembled WGS sequence"/>
</dbReference>
<name>W4Q340_9BACI</name>